<feature type="region of interest" description="Disordered" evidence="1">
    <location>
        <begin position="140"/>
        <end position="164"/>
    </location>
</feature>
<dbReference type="InParanoid" id="A0A6J2XGW0"/>
<evidence type="ECO:0000313" key="4">
    <source>
        <dbReference type="RefSeq" id="XP_030750175.1"/>
    </source>
</evidence>
<dbReference type="GO" id="GO:0071897">
    <property type="term" value="P:DNA biosynthetic process"/>
    <property type="evidence" value="ECO:0007669"/>
    <property type="project" value="UniProtKB-ARBA"/>
</dbReference>
<evidence type="ECO:0000259" key="2">
    <source>
        <dbReference type="PROSITE" id="PS50878"/>
    </source>
</evidence>
<evidence type="ECO:0000256" key="1">
    <source>
        <dbReference type="SAM" id="MobiDB-lite"/>
    </source>
</evidence>
<protein>
    <submittedName>
        <fullName evidence="4">Uncharacterized protein LOC115877964</fullName>
    </submittedName>
</protein>
<keyword evidence="3" id="KW-1185">Reference proteome</keyword>
<feature type="domain" description="Reverse transcriptase" evidence="2">
    <location>
        <begin position="1"/>
        <end position="61"/>
    </location>
</feature>
<organism evidence="3 4">
    <name type="scientific">Sitophilus oryzae</name>
    <name type="common">Rice weevil</name>
    <name type="synonym">Curculio oryzae</name>
    <dbReference type="NCBI Taxonomy" id="7048"/>
    <lineage>
        <taxon>Eukaryota</taxon>
        <taxon>Metazoa</taxon>
        <taxon>Ecdysozoa</taxon>
        <taxon>Arthropoda</taxon>
        <taxon>Hexapoda</taxon>
        <taxon>Insecta</taxon>
        <taxon>Pterygota</taxon>
        <taxon>Neoptera</taxon>
        <taxon>Endopterygota</taxon>
        <taxon>Coleoptera</taxon>
        <taxon>Polyphaga</taxon>
        <taxon>Cucujiformia</taxon>
        <taxon>Curculionidae</taxon>
        <taxon>Dryophthorinae</taxon>
        <taxon>Sitophilus</taxon>
    </lineage>
</organism>
<evidence type="ECO:0000313" key="3">
    <source>
        <dbReference type="Proteomes" id="UP000504635"/>
    </source>
</evidence>
<dbReference type="Proteomes" id="UP000504635">
    <property type="component" value="Unplaced"/>
</dbReference>
<dbReference type="AlphaFoldDB" id="A0A6J2XGW0"/>
<dbReference type="RefSeq" id="XP_030750175.1">
    <property type="nucleotide sequence ID" value="XM_030894315.1"/>
</dbReference>
<proteinExistence type="predicted"/>
<dbReference type="KEGG" id="soy:115877964"/>
<dbReference type="PANTHER" id="PTHR47027">
    <property type="entry name" value="REVERSE TRANSCRIPTASE DOMAIN-CONTAINING PROTEIN"/>
    <property type="match status" value="1"/>
</dbReference>
<dbReference type="Pfam" id="PF00078">
    <property type="entry name" value="RVT_1"/>
    <property type="match status" value="1"/>
</dbReference>
<dbReference type="PROSITE" id="PS50878">
    <property type="entry name" value="RT_POL"/>
    <property type="match status" value="1"/>
</dbReference>
<dbReference type="GeneID" id="115877964"/>
<name>A0A6J2XGW0_SITOR</name>
<dbReference type="InterPro" id="IPR043502">
    <property type="entry name" value="DNA/RNA_pol_sf"/>
</dbReference>
<dbReference type="PANTHER" id="PTHR47027:SF20">
    <property type="entry name" value="REVERSE TRANSCRIPTASE-LIKE PROTEIN WITH RNA-DIRECTED DNA POLYMERASE DOMAIN"/>
    <property type="match status" value="1"/>
</dbReference>
<dbReference type="OrthoDB" id="6769155at2759"/>
<accession>A0A6J2XGW0</accession>
<dbReference type="InterPro" id="IPR000477">
    <property type="entry name" value="RT_dom"/>
</dbReference>
<gene>
    <name evidence="4" type="primary">LOC115877964</name>
</gene>
<reference evidence="4" key="1">
    <citation type="submission" date="2025-08" db="UniProtKB">
        <authorList>
            <consortium name="RefSeq"/>
        </authorList>
    </citation>
    <scope>IDENTIFICATION</scope>
    <source>
        <tissue evidence="4">Gonads</tissue>
    </source>
</reference>
<dbReference type="SUPFAM" id="SSF56672">
    <property type="entry name" value="DNA/RNA polymerases"/>
    <property type="match status" value="1"/>
</dbReference>
<sequence>MLNHLRFADDVVVLASSLEELQTMLEQLHHTSAQVGLKMNLSKTKILNENEEQVNVNGQRIENVTDLKRDVYNKCVLPVMTYGLETMMMTARSVNRLRVSQRAMERAMMGISLRGHIRNEDIRRQTRITDIVERIANSNGFGQDTWPDNTRKDGQKDFFAGGHA</sequence>